<organism evidence="1 2">
    <name type="scientific">Pedobacter ginsenosidimutans</name>
    <dbReference type="NCBI Taxonomy" id="687842"/>
    <lineage>
        <taxon>Bacteria</taxon>
        <taxon>Pseudomonadati</taxon>
        <taxon>Bacteroidota</taxon>
        <taxon>Sphingobacteriia</taxon>
        <taxon>Sphingobacteriales</taxon>
        <taxon>Sphingobacteriaceae</taxon>
        <taxon>Pedobacter</taxon>
    </lineage>
</organism>
<gene>
    <name evidence="1" type="ORF">ASU31_14145</name>
</gene>
<keyword evidence="2" id="KW-1185">Reference proteome</keyword>
<evidence type="ECO:0000313" key="1">
    <source>
        <dbReference type="EMBL" id="KRT15487.1"/>
    </source>
</evidence>
<accession>A0A0T5VP55</accession>
<proteinExistence type="predicted"/>
<name>A0A0T5VP55_9SPHI</name>
<dbReference type="EMBL" id="LMZQ01000009">
    <property type="protein sequence ID" value="KRT15487.1"/>
    <property type="molecule type" value="Genomic_DNA"/>
</dbReference>
<reference evidence="1 2" key="1">
    <citation type="submission" date="2015-11" db="EMBL/GenBank/DDBJ databases">
        <title>Sequence of Pedobacter ginsenosidimutans.</title>
        <authorList>
            <person name="Carson E."/>
            <person name="Keyser V."/>
            <person name="Newman J."/>
            <person name="Miller J."/>
        </authorList>
    </citation>
    <scope>NUCLEOTIDE SEQUENCE [LARGE SCALE GENOMIC DNA]</scope>
    <source>
        <strain evidence="1 2">KACC 14530</strain>
    </source>
</reference>
<protein>
    <submittedName>
        <fullName evidence="1">Uncharacterized protein</fullName>
    </submittedName>
</protein>
<dbReference type="Proteomes" id="UP000051950">
    <property type="component" value="Unassembled WGS sequence"/>
</dbReference>
<evidence type="ECO:0000313" key="2">
    <source>
        <dbReference type="Proteomes" id="UP000051950"/>
    </source>
</evidence>
<dbReference type="AlphaFoldDB" id="A0A0T5VP55"/>
<sequence length="439" mass="49940">MQACGQNETFDIVSYTTPKNWKKELTDNHLVYSKIDGNSWGQIVIYKSAVSTGDAETDNEKEWNGLVLGLKAIENEEKAKPDTLNNWVVISRSGIWKYNGANVSTILTTFSNGKVYLSAMCNATALPYLQDFQNLLQTFQPIERNEISPNQTYHTVNGQFKYDTTNFDDGWISAIKTDWVEVTKPGTRIFIHYPNQRADEHNFDKLKGDEHAWNALVAPRYQNITNFQQRGLQGSPSITFLTANGVEKQTGKNVFIVFYKKHYQQGNGRYLEVVTNSKTDFENEFGNNYINTSSWDYLEQSKSWDKLAKMQWRNKFAVANTDLAGKWSSSDFASLSYYYVSSGRYAGSTATATSDEFNFLNANHYSSQHSGASGQVGNMGFSTQKYNGRYEVKDWKITFTNRFKGQLETFNCQFEAVKGGRILVLTDNNNTIKALVKQH</sequence>
<dbReference type="STRING" id="687842.ASU31_14145"/>
<comment type="caution">
    <text evidence="1">The sequence shown here is derived from an EMBL/GenBank/DDBJ whole genome shotgun (WGS) entry which is preliminary data.</text>
</comment>